<evidence type="ECO:0000313" key="1">
    <source>
        <dbReference type="EMBL" id="KAJ7030010.1"/>
    </source>
</evidence>
<accession>A0AAD6SPD3</accession>
<sequence length="217" mass="23591">MAAFIGYAKNLLQRSPGVPGRVTSVKTAPLYRRPPTGLPLYAPMLIAADALIIANTVHATWKNWRSEAESDGKIPELRPWSTRVAVCSMEIMTGTLVAASLLIHRSRTATFLSILPPKNLSARPSGMNRRIFVQSAGSWRSNGTILPLSACTLTRVEQKVLFLQVKGQYGGWQLNLDEKATIEGTPLTPDAIEDTCRTLAAHWQEAGGQGTILTAAR</sequence>
<dbReference type="AlphaFoldDB" id="A0AAD6SPD3"/>
<name>A0AAD6SPD3_9AGAR</name>
<gene>
    <name evidence="1" type="ORF">C8F04DRAFT_740382</name>
</gene>
<comment type="caution">
    <text evidence="1">The sequence shown here is derived from an EMBL/GenBank/DDBJ whole genome shotgun (WGS) entry which is preliminary data.</text>
</comment>
<dbReference type="Proteomes" id="UP001218188">
    <property type="component" value="Unassembled WGS sequence"/>
</dbReference>
<reference evidence="1" key="1">
    <citation type="submission" date="2023-03" db="EMBL/GenBank/DDBJ databases">
        <title>Massive genome expansion in bonnet fungi (Mycena s.s.) driven by repeated elements and novel gene families across ecological guilds.</title>
        <authorList>
            <consortium name="Lawrence Berkeley National Laboratory"/>
            <person name="Harder C.B."/>
            <person name="Miyauchi S."/>
            <person name="Viragh M."/>
            <person name="Kuo A."/>
            <person name="Thoen E."/>
            <person name="Andreopoulos B."/>
            <person name="Lu D."/>
            <person name="Skrede I."/>
            <person name="Drula E."/>
            <person name="Henrissat B."/>
            <person name="Morin E."/>
            <person name="Kohler A."/>
            <person name="Barry K."/>
            <person name="LaButti K."/>
            <person name="Morin E."/>
            <person name="Salamov A."/>
            <person name="Lipzen A."/>
            <person name="Mereny Z."/>
            <person name="Hegedus B."/>
            <person name="Baldrian P."/>
            <person name="Stursova M."/>
            <person name="Weitz H."/>
            <person name="Taylor A."/>
            <person name="Grigoriev I.V."/>
            <person name="Nagy L.G."/>
            <person name="Martin F."/>
            <person name="Kauserud H."/>
        </authorList>
    </citation>
    <scope>NUCLEOTIDE SEQUENCE</scope>
    <source>
        <strain evidence="1">CBHHK200</strain>
    </source>
</reference>
<protein>
    <submittedName>
        <fullName evidence="1">Uncharacterized protein</fullName>
    </submittedName>
</protein>
<dbReference type="EMBL" id="JARJCM010000095">
    <property type="protein sequence ID" value="KAJ7030010.1"/>
    <property type="molecule type" value="Genomic_DNA"/>
</dbReference>
<organism evidence="1 2">
    <name type="scientific">Mycena alexandri</name>
    <dbReference type="NCBI Taxonomy" id="1745969"/>
    <lineage>
        <taxon>Eukaryota</taxon>
        <taxon>Fungi</taxon>
        <taxon>Dikarya</taxon>
        <taxon>Basidiomycota</taxon>
        <taxon>Agaricomycotina</taxon>
        <taxon>Agaricomycetes</taxon>
        <taxon>Agaricomycetidae</taxon>
        <taxon>Agaricales</taxon>
        <taxon>Marasmiineae</taxon>
        <taxon>Mycenaceae</taxon>
        <taxon>Mycena</taxon>
    </lineage>
</organism>
<keyword evidence="2" id="KW-1185">Reference proteome</keyword>
<proteinExistence type="predicted"/>
<evidence type="ECO:0000313" key="2">
    <source>
        <dbReference type="Proteomes" id="UP001218188"/>
    </source>
</evidence>